<proteinExistence type="predicted"/>
<dbReference type="Proteomes" id="UP000623967">
    <property type="component" value="Unassembled WGS sequence"/>
</dbReference>
<feature type="compositionally biased region" description="Basic and acidic residues" evidence="1">
    <location>
        <begin position="304"/>
        <end position="317"/>
    </location>
</feature>
<organism evidence="2 3">
    <name type="scientific">Neobacillus paridis</name>
    <dbReference type="NCBI Taxonomy" id="2803862"/>
    <lineage>
        <taxon>Bacteria</taxon>
        <taxon>Bacillati</taxon>
        <taxon>Bacillota</taxon>
        <taxon>Bacilli</taxon>
        <taxon>Bacillales</taxon>
        <taxon>Bacillaceae</taxon>
        <taxon>Neobacillus</taxon>
    </lineage>
</organism>
<gene>
    <name evidence="2" type="ORF">JK635_07935</name>
</gene>
<evidence type="ECO:0000313" key="2">
    <source>
        <dbReference type="EMBL" id="MBL4952140.1"/>
    </source>
</evidence>
<comment type="caution">
    <text evidence="2">The sequence shown here is derived from an EMBL/GenBank/DDBJ whole genome shotgun (WGS) entry which is preliminary data.</text>
</comment>
<accession>A0ABS1TQH3</accession>
<sequence>MPAIKRNTPTISVKKILKLSPKEISKVHPDNFVPIRAKDIAHFTEEQILAFTPEQIKTLRPISFSEVDIKVLEKLLNHLEQTIPNEPYDRVVKKVINPQGKEVERAFYGAKETIRLAIPKAKKMQEEKRKWEKLRQQDGLITRDHILADVVAAKLDISVRFLYMLSEPRVDNETGETIPAEIIIQKESNKLVCLKQSVIDYLNRQRVPGAKLDEYGNPILQPKELDKAKPNLKNYVPVDLKPLTDIPILYSVEHFAERLEMNARSFIRNCNLGQYDHFRIGSVLKMSEEDFERSIKRRTEVAIKASESKGRKPRVEKLVSNGE</sequence>
<reference evidence="2 3" key="1">
    <citation type="submission" date="2021-01" db="EMBL/GenBank/DDBJ databases">
        <title>Genome public.</title>
        <authorList>
            <person name="Liu C."/>
            <person name="Sun Q."/>
        </authorList>
    </citation>
    <scope>NUCLEOTIDE SEQUENCE [LARGE SCALE GENOMIC DNA]</scope>
    <source>
        <strain evidence="2 3">YIM B02564</strain>
    </source>
</reference>
<feature type="region of interest" description="Disordered" evidence="1">
    <location>
        <begin position="304"/>
        <end position="323"/>
    </location>
</feature>
<keyword evidence="3" id="KW-1185">Reference proteome</keyword>
<dbReference type="RefSeq" id="WP_202653418.1">
    <property type="nucleotide sequence ID" value="NZ_JAESWB010000134.1"/>
</dbReference>
<protein>
    <submittedName>
        <fullName evidence="2">Uncharacterized protein</fullName>
    </submittedName>
</protein>
<dbReference type="EMBL" id="JAESWB010000134">
    <property type="protein sequence ID" value="MBL4952140.1"/>
    <property type="molecule type" value="Genomic_DNA"/>
</dbReference>
<name>A0ABS1TQH3_9BACI</name>
<evidence type="ECO:0000313" key="3">
    <source>
        <dbReference type="Proteomes" id="UP000623967"/>
    </source>
</evidence>
<evidence type="ECO:0000256" key="1">
    <source>
        <dbReference type="SAM" id="MobiDB-lite"/>
    </source>
</evidence>